<proteinExistence type="predicted"/>
<evidence type="ECO:0000313" key="2">
    <source>
        <dbReference type="Proteomes" id="UP000033867"/>
    </source>
</evidence>
<name>A0A0G1BCH3_9BACT</name>
<organism evidence="1 2">
    <name type="scientific">Candidatus Magasanikbacteria bacterium GW2011_GWE2_42_7</name>
    <dbReference type="NCBI Taxonomy" id="1619052"/>
    <lineage>
        <taxon>Bacteria</taxon>
        <taxon>Candidatus Magasanikiibacteriota</taxon>
    </lineage>
</organism>
<evidence type="ECO:0000313" key="1">
    <source>
        <dbReference type="EMBL" id="KKS70997.1"/>
    </source>
</evidence>
<accession>A0A0G1BCH3</accession>
<dbReference type="AlphaFoldDB" id="A0A0G1BCH3"/>
<protein>
    <submittedName>
        <fullName evidence="1">Uncharacterized protein</fullName>
    </submittedName>
</protein>
<sequence>MDKTTPSPLWEGKTQQDTQVFFQPNGHGIIELINWRFGANEHGNLCVFHDTKPDPSIGLWKFHNVDDDRLRFYPRERR</sequence>
<gene>
    <name evidence="1" type="ORF">UV42_C0038G0009</name>
</gene>
<dbReference type="Proteomes" id="UP000033867">
    <property type="component" value="Unassembled WGS sequence"/>
</dbReference>
<comment type="caution">
    <text evidence="1">The sequence shown here is derived from an EMBL/GenBank/DDBJ whole genome shotgun (WGS) entry which is preliminary data.</text>
</comment>
<reference evidence="1 2" key="1">
    <citation type="journal article" date="2015" name="Nature">
        <title>rRNA introns, odd ribosomes, and small enigmatic genomes across a large radiation of phyla.</title>
        <authorList>
            <person name="Brown C.T."/>
            <person name="Hug L.A."/>
            <person name="Thomas B.C."/>
            <person name="Sharon I."/>
            <person name="Castelle C.J."/>
            <person name="Singh A."/>
            <person name="Wilkins M.J."/>
            <person name="Williams K.H."/>
            <person name="Banfield J.F."/>
        </authorList>
    </citation>
    <scope>NUCLEOTIDE SEQUENCE [LARGE SCALE GENOMIC DNA]</scope>
</reference>
<dbReference type="EMBL" id="LCEK01000038">
    <property type="protein sequence ID" value="KKS70997.1"/>
    <property type="molecule type" value="Genomic_DNA"/>
</dbReference>